<comment type="caution">
    <text evidence="2">The sequence shown here is derived from an EMBL/GenBank/DDBJ whole genome shotgun (WGS) entry which is preliminary data.</text>
</comment>
<dbReference type="AlphaFoldDB" id="A0A415PQJ3"/>
<dbReference type="RefSeq" id="WP_004799923.1">
    <property type="nucleotide sequence ID" value="NZ_CABKNA010000003.1"/>
</dbReference>
<feature type="transmembrane region" description="Helical" evidence="1">
    <location>
        <begin position="65"/>
        <end position="87"/>
    </location>
</feature>
<dbReference type="GeneID" id="92793625"/>
<dbReference type="EMBL" id="QRPK01000004">
    <property type="protein sequence ID" value="RHM15012.1"/>
    <property type="molecule type" value="Genomic_DNA"/>
</dbReference>
<evidence type="ECO:0000313" key="2">
    <source>
        <dbReference type="EMBL" id="RHM15012.1"/>
    </source>
</evidence>
<feature type="transmembrane region" description="Helical" evidence="1">
    <location>
        <begin position="31"/>
        <end position="53"/>
    </location>
</feature>
<keyword evidence="3" id="KW-1185">Reference proteome</keyword>
<dbReference type="OrthoDB" id="1647912at2"/>
<keyword evidence="1" id="KW-1133">Transmembrane helix</keyword>
<dbReference type="Proteomes" id="UP000284868">
    <property type="component" value="Unassembled WGS sequence"/>
</dbReference>
<protein>
    <submittedName>
        <fullName evidence="2">Uncharacterized protein</fullName>
    </submittedName>
</protein>
<keyword evidence="1" id="KW-0812">Transmembrane</keyword>
<evidence type="ECO:0000256" key="1">
    <source>
        <dbReference type="SAM" id="Phobius"/>
    </source>
</evidence>
<evidence type="ECO:0000313" key="3">
    <source>
        <dbReference type="Proteomes" id="UP000284868"/>
    </source>
</evidence>
<organism evidence="2 3">
    <name type="scientific">Amedibacillus dolichus</name>
    <dbReference type="NCBI Taxonomy" id="31971"/>
    <lineage>
        <taxon>Bacteria</taxon>
        <taxon>Bacillati</taxon>
        <taxon>Bacillota</taxon>
        <taxon>Erysipelotrichia</taxon>
        <taxon>Erysipelotrichales</taxon>
        <taxon>Erysipelotrichaceae</taxon>
        <taxon>Amedibacillus</taxon>
    </lineage>
</organism>
<proteinExistence type="predicted"/>
<feature type="transmembrane region" description="Helical" evidence="1">
    <location>
        <begin position="93"/>
        <end position="113"/>
    </location>
</feature>
<name>A0A415PQJ3_9FIRM</name>
<reference evidence="2 3" key="1">
    <citation type="submission" date="2018-08" db="EMBL/GenBank/DDBJ databases">
        <title>A genome reference for cultivated species of the human gut microbiota.</title>
        <authorList>
            <person name="Zou Y."/>
            <person name="Xue W."/>
            <person name="Luo G."/>
        </authorList>
    </citation>
    <scope>NUCLEOTIDE SEQUENCE [LARGE SCALE GENOMIC DNA]</scope>
    <source>
        <strain evidence="2 3">AF35-6BH</strain>
    </source>
</reference>
<feature type="transmembrane region" description="Helical" evidence="1">
    <location>
        <begin position="7"/>
        <end position="25"/>
    </location>
</feature>
<accession>A0A415PQJ3</accession>
<sequence length="114" mass="12846">MSDTKRLGMPLLVMAVSTLLFYLMNKLLPNSIAYTCITLMCDIALFLFGMALNAKRNSRGVYRKVIALVCAIILVFIQLGVVSMPWVETLQTAFSINPYLLSMLFIYFGFLFAD</sequence>
<keyword evidence="1" id="KW-0472">Membrane</keyword>
<gene>
    <name evidence="2" type="ORF">DWZ83_01455</name>
</gene>